<dbReference type="STRING" id="3641.A0A061FXS7"/>
<organism evidence="1 2">
    <name type="scientific">Theobroma cacao</name>
    <name type="common">Cacao</name>
    <name type="synonym">Cocoa</name>
    <dbReference type="NCBI Taxonomy" id="3641"/>
    <lineage>
        <taxon>Eukaryota</taxon>
        <taxon>Viridiplantae</taxon>
        <taxon>Streptophyta</taxon>
        <taxon>Embryophyta</taxon>
        <taxon>Tracheophyta</taxon>
        <taxon>Spermatophyta</taxon>
        <taxon>Magnoliopsida</taxon>
        <taxon>eudicotyledons</taxon>
        <taxon>Gunneridae</taxon>
        <taxon>Pentapetalae</taxon>
        <taxon>rosids</taxon>
        <taxon>malvids</taxon>
        <taxon>Malvales</taxon>
        <taxon>Malvaceae</taxon>
        <taxon>Byttnerioideae</taxon>
        <taxon>Theobroma</taxon>
    </lineage>
</organism>
<evidence type="ECO:0000313" key="1">
    <source>
        <dbReference type="EMBL" id="EOY21873.1"/>
    </source>
</evidence>
<dbReference type="eggNOG" id="KOG1116">
    <property type="taxonomic scope" value="Eukaryota"/>
</dbReference>
<dbReference type="EMBL" id="CM001881">
    <property type="protein sequence ID" value="EOY21873.1"/>
    <property type="molecule type" value="Genomic_DNA"/>
</dbReference>
<accession>A0A061FXS7</accession>
<proteinExistence type="predicted"/>
<protein>
    <submittedName>
        <fullName evidence="1">Uncharacterized protein</fullName>
    </submittedName>
</protein>
<name>A0A061FXS7_THECC</name>
<sequence>MAFRSAKVGYYASRYKKFGNLCYVIGALRAFIGHHNLDLRIMVNIFRDLKSNNSTSESLVFSDSLGYAIAHTISFHMIAL</sequence>
<reference evidence="1 2" key="1">
    <citation type="journal article" date="2013" name="Genome Biol.">
        <title>The genome sequence of the most widely cultivated cacao type and its use to identify candidate genes regulating pod color.</title>
        <authorList>
            <person name="Motamayor J.C."/>
            <person name="Mockaitis K."/>
            <person name="Schmutz J."/>
            <person name="Haiminen N."/>
            <person name="Iii D.L."/>
            <person name="Cornejo O."/>
            <person name="Findley S.D."/>
            <person name="Zheng P."/>
            <person name="Utro F."/>
            <person name="Royaert S."/>
            <person name="Saski C."/>
            <person name="Jenkins J."/>
            <person name="Podicheti R."/>
            <person name="Zhao M."/>
            <person name="Scheffler B.E."/>
            <person name="Stack J.C."/>
            <person name="Feltus F.A."/>
            <person name="Mustiga G.M."/>
            <person name="Amores F."/>
            <person name="Phillips W."/>
            <person name="Marelli J.P."/>
            <person name="May G.D."/>
            <person name="Shapiro H."/>
            <person name="Ma J."/>
            <person name="Bustamante C.D."/>
            <person name="Schnell R.J."/>
            <person name="Main D."/>
            <person name="Gilbert D."/>
            <person name="Parida L."/>
            <person name="Kuhn D.N."/>
        </authorList>
    </citation>
    <scope>NUCLEOTIDE SEQUENCE [LARGE SCALE GENOMIC DNA]</scope>
    <source>
        <strain evidence="2">cv. Matina 1-6</strain>
    </source>
</reference>
<dbReference type="InParanoid" id="A0A061FXS7"/>
<gene>
    <name evidence="1" type="ORF">TCM_014020</name>
</gene>
<evidence type="ECO:0000313" key="2">
    <source>
        <dbReference type="Proteomes" id="UP000026915"/>
    </source>
</evidence>
<keyword evidence="2" id="KW-1185">Reference proteome</keyword>
<dbReference type="HOGENOM" id="CLU_2594612_0_0_1"/>
<dbReference type="Gramene" id="EOY21873">
    <property type="protein sequence ID" value="EOY21873"/>
    <property type="gene ID" value="TCM_014020"/>
</dbReference>
<dbReference type="AlphaFoldDB" id="A0A061FXS7"/>
<dbReference type="Proteomes" id="UP000026915">
    <property type="component" value="Chromosome 3"/>
</dbReference>